<name>A0A6C0UG00_9EURY</name>
<protein>
    <submittedName>
        <fullName evidence="3">Uncharacterized protein</fullName>
    </submittedName>
</protein>
<sequence>MTRLIETAVENELSGGSSRTGEAKASASSDMVDDVARMMDSLENTVRDMDKRLSAVRESVESSGPDYSFKAAVRETVPEEGGLYAGEIAARLDARESDVQEALDSLDGSEVAVHYVESDQDEPMWTRLGGV</sequence>
<dbReference type="Proteomes" id="UP000465846">
    <property type="component" value="Chromosome"/>
</dbReference>
<feature type="region of interest" description="Disordered" evidence="2">
    <location>
        <begin position="1"/>
        <end position="32"/>
    </location>
</feature>
<feature type="coiled-coil region" evidence="1">
    <location>
        <begin position="32"/>
        <end position="59"/>
    </location>
</feature>
<organism evidence="3 4">
    <name type="scientific">Halogeometricum borinquense</name>
    <dbReference type="NCBI Taxonomy" id="60847"/>
    <lineage>
        <taxon>Archaea</taxon>
        <taxon>Methanobacteriati</taxon>
        <taxon>Methanobacteriota</taxon>
        <taxon>Stenosarchaea group</taxon>
        <taxon>Halobacteria</taxon>
        <taxon>Halobacteriales</taxon>
        <taxon>Haloferacaceae</taxon>
        <taxon>Halogeometricum</taxon>
    </lineage>
</organism>
<evidence type="ECO:0000256" key="1">
    <source>
        <dbReference type="SAM" id="Coils"/>
    </source>
</evidence>
<dbReference type="RefSeq" id="WP_163485541.1">
    <property type="nucleotide sequence ID" value="NZ_CP048739.1"/>
</dbReference>
<gene>
    <name evidence="3" type="ORF">G3I44_03795</name>
</gene>
<evidence type="ECO:0000256" key="2">
    <source>
        <dbReference type="SAM" id="MobiDB-lite"/>
    </source>
</evidence>
<dbReference type="AlphaFoldDB" id="A0A6C0UG00"/>
<reference evidence="3 4" key="1">
    <citation type="submission" date="2020-02" db="EMBL/GenBank/DDBJ databases">
        <title>Whole genome sequence of Halogeometricum borinquense strain wsp4.</title>
        <authorList>
            <person name="Verma D.K."/>
            <person name="Gopal K."/>
            <person name="Prasad E.S."/>
        </authorList>
    </citation>
    <scope>NUCLEOTIDE SEQUENCE [LARGE SCALE GENOMIC DNA]</scope>
    <source>
        <strain evidence="4">wsp4</strain>
    </source>
</reference>
<evidence type="ECO:0000313" key="4">
    <source>
        <dbReference type="Proteomes" id="UP000465846"/>
    </source>
</evidence>
<keyword evidence="1" id="KW-0175">Coiled coil</keyword>
<accession>A0A6C0UG00</accession>
<dbReference type="EMBL" id="CP048739">
    <property type="protein sequence ID" value="QIB73483.1"/>
    <property type="molecule type" value="Genomic_DNA"/>
</dbReference>
<evidence type="ECO:0000313" key="3">
    <source>
        <dbReference type="EMBL" id="QIB73483.1"/>
    </source>
</evidence>
<proteinExistence type="predicted"/>
<dbReference type="GeneID" id="44078494"/>